<feature type="non-terminal residue" evidence="1">
    <location>
        <position position="1"/>
    </location>
</feature>
<proteinExistence type="predicted"/>
<comment type="caution">
    <text evidence="1">The sequence shown here is derived from an EMBL/GenBank/DDBJ whole genome shotgun (WGS) entry which is preliminary data.</text>
</comment>
<gene>
    <name evidence="1" type="ORF">FOZ61_005658</name>
</gene>
<evidence type="ECO:0000313" key="2">
    <source>
        <dbReference type="Proteomes" id="UP000570595"/>
    </source>
</evidence>
<dbReference type="EMBL" id="JABAHT010003102">
    <property type="protein sequence ID" value="KAF4646555.1"/>
    <property type="molecule type" value="Genomic_DNA"/>
</dbReference>
<sequence length="150" mass="15990">GGLPPTSGSDAGNLPPLRTVFTYTGDEAEAALTTRPLSDSLDEALFRLLEQASQGAQDPDPEQFARELTDALVAHPLGGIDGLADLGDQVEDIDGDGLKTYLRRWIRAMCGGHGKALLGHEAAATIERYIPSLVSGTVLHIHHFPCKFDT</sequence>
<name>A0A7J6KGN2_PEROL</name>
<protein>
    <submittedName>
        <fullName evidence="1">Uncharacterized protein</fullName>
    </submittedName>
</protein>
<dbReference type="Proteomes" id="UP000570595">
    <property type="component" value="Unassembled WGS sequence"/>
</dbReference>
<reference evidence="1 2" key="1">
    <citation type="submission" date="2020-04" db="EMBL/GenBank/DDBJ databases">
        <title>Perkinsus olseni comparative genomics.</title>
        <authorList>
            <person name="Bogema D.R."/>
        </authorList>
    </citation>
    <scope>NUCLEOTIDE SEQUENCE [LARGE SCALE GENOMIC DNA]</scope>
    <source>
        <strain evidence="1">ATCC PRA-179</strain>
    </source>
</reference>
<dbReference type="AlphaFoldDB" id="A0A7J6KGN2"/>
<accession>A0A7J6KGN2</accession>
<feature type="non-terminal residue" evidence="1">
    <location>
        <position position="150"/>
    </location>
</feature>
<dbReference type="OrthoDB" id="472730at2759"/>
<evidence type="ECO:0000313" key="1">
    <source>
        <dbReference type="EMBL" id="KAF4646555.1"/>
    </source>
</evidence>
<organism evidence="1 2">
    <name type="scientific">Perkinsus olseni</name>
    <name type="common">Perkinsus atlanticus</name>
    <dbReference type="NCBI Taxonomy" id="32597"/>
    <lineage>
        <taxon>Eukaryota</taxon>
        <taxon>Sar</taxon>
        <taxon>Alveolata</taxon>
        <taxon>Perkinsozoa</taxon>
        <taxon>Perkinsea</taxon>
        <taxon>Perkinsida</taxon>
        <taxon>Perkinsidae</taxon>
        <taxon>Perkinsus</taxon>
    </lineage>
</organism>